<evidence type="ECO:0000313" key="2">
    <source>
        <dbReference type="EMBL" id="MBD8527243.1"/>
    </source>
</evidence>
<keyword evidence="1" id="KW-0472">Membrane</keyword>
<organism evidence="2 3">
    <name type="scientific">Pseudomarimonas arenosa</name>
    <dbReference type="NCBI Taxonomy" id="2774145"/>
    <lineage>
        <taxon>Bacteria</taxon>
        <taxon>Pseudomonadati</taxon>
        <taxon>Pseudomonadota</taxon>
        <taxon>Gammaproteobacteria</taxon>
        <taxon>Lysobacterales</taxon>
        <taxon>Lysobacteraceae</taxon>
        <taxon>Pseudomarimonas</taxon>
    </lineage>
</organism>
<dbReference type="Proteomes" id="UP000613768">
    <property type="component" value="Unassembled WGS sequence"/>
</dbReference>
<dbReference type="AlphaFoldDB" id="A0AAW3ZND5"/>
<keyword evidence="3" id="KW-1185">Reference proteome</keyword>
<feature type="transmembrane region" description="Helical" evidence="1">
    <location>
        <begin position="34"/>
        <end position="52"/>
    </location>
</feature>
<sequence>MWFPYPLFSRCWMWFIEGSEWAAMRMFSTPVRPAFSAIVVGISLGTLSNLVFDGIMHSDMHPLWPFSTAKPIHQLFSIEALHVVCLASGAGYA</sequence>
<reference evidence="2 3" key="1">
    <citation type="submission" date="2020-09" db="EMBL/GenBank/DDBJ databases">
        <title>Pseudoxanthomonas sp. CAU 1598 isolated from sand of Yaerae Beach.</title>
        <authorList>
            <person name="Kim W."/>
        </authorList>
    </citation>
    <scope>NUCLEOTIDE SEQUENCE [LARGE SCALE GENOMIC DNA]</scope>
    <source>
        <strain evidence="2 3">CAU 1598</strain>
    </source>
</reference>
<keyword evidence="1" id="KW-1133">Transmembrane helix</keyword>
<protein>
    <submittedName>
        <fullName evidence="2">Uncharacterized protein</fullName>
    </submittedName>
</protein>
<proteinExistence type="predicted"/>
<keyword evidence="1" id="KW-0812">Transmembrane</keyword>
<accession>A0AAW3ZND5</accession>
<evidence type="ECO:0000313" key="3">
    <source>
        <dbReference type="Proteomes" id="UP000613768"/>
    </source>
</evidence>
<name>A0AAW3ZND5_9GAMM</name>
<dbReference type="RefSeq" id="WP_192030665.1">
    <property type="nucleotide sequence ID" value="NZ_JACYTR010000045.1"/>
</dbReference>
<gene>
    <name evidence="2" type="ORF">IFO71_15985</name>
</gene>
<evidence type="ECO:0000256" key="1">
    <source>
        <dbReference type="SAM" id="Phobius"/>
    </source>
</evidence>
<comment type="caution">
    <text evidence="2">The sequence shown here is derived from an EMBL/GenBank/DDBJ whole genome shotgun (WGS) entry which is preliminary data.</text>
</comment>
<dbReference type="EMBL" id="JACYTR010000045">
    <property type="protein sequence ID" value="MBD8527243.1"/>
    <property type="molecule type" value="Genomic_DNA"/>
</dbReference>